<comment type="caution">
    <text evidence="1">The sequence shown here is derived from an EMBL/GenBank/DDBJ whole genome shotgun (WGS) entry which is preliminary data.</text>
</comment>
<dbReference type="EMBL" id="LQOK01000027">
    <property type="protein sequence ID" value="ORU99397.1"/>
    <property type="molecule type" value="Genomic_DNA"/>
</dbReference>
<keyword evidence="2" id="KW-1185">Reference proteome</keyword>
<proteinExistence type="predicted"/>
<protein>
    <submittedName>
        <fullName evidence="1">Uncharacterized protein</fullName>
    </submittedName>
</protein>
<accession>A0A1X1R4X2</accession>
<evidence type="ECO:0000313" key="1">
    <source>
        <dbReference type="EMBL" id="ORU99397.1"/>
    </source>
</evidence>
<reference evidence="1 2" key="1">
    <citation type="submission" date="2016-01" db="EMBL/GenBank/DDBJ databases">
        <title>The new phylogeny of the genus Mycobacterium.</title>
        <authorList>
            <person name="Tarcisio F."/>
            <person name="Conor M."/>
            <person name="Antonella G."/>
            <person name="Elisabetta G."/>
            <person name="Giulia F.S."/>
            <person name="Sara T."/>
            <person name="Anna F."/>
            <person name="Clotilde B."/>
            <person name="Roberto B."/>
            <person name="Veronica D.S."/>
            <person name="Fabio R."/>
            <person name="Monica P."/>
            <person name="Olivier J."/>
            <person name="Enrico T."/>
            <person name="Nicola S."/>
        </authorList>
    </citation>
    <scope>NUCLEOTIDE SEQUENCE [LARGE SCALE GENOMIC DNA]</scope>
    <source>
        <strain evidence="1 2">DSM 44277</strain>
    </source>
</reference>
<dbReference type="Proteomes" id="UP000193990">
    <property type="component" value="Unassembled WGS sequence"/>
</dbReference>
<organism evidence="1 2">
    <name type="scientific">Mycobacterium bohemicum</name>
    <dbReference type="NCBI Taxonomy" id="56425"/>
    <lineage>
        <taxon>Bacteria</taxon>
        <taxon>Bacillati</taxon>
        <taxon>Actinomycetota</taxon>
        <taxon>Actinomycetes</taxon>
        <taxon>Mycobacteriales</taxon>
        <taxon>Mycobacteriaceae</taxon>
        <taxon>Mycobacterium</taxon>
    </lineage>
</organism>
<evidence type="ECO:0000313" key="2">
    <source>
        <dbReference type="Proteomes" id="UP000193990"/>
    </source>
</evidence>
<gene>
    <name evidence="1" type="ORF">AWB93_10990</name>
</gene>
<name>A0A1X1R4X2_MYCBE</name>
<dbReference type="AlphaFoldDB" id="A0A1X1R4X2"/>
<sequence>MIEGTAMFVANCLCRTDVAAVAGIVLTSVLAPEFVLKALVPTTSPACTIRQTRCDSVSQRHWVTRESNHD</sequence>